<evidence type="ECO:0000313" key="1">
    <source>
        <dbReference type="EMBL" id="VAW77714.1"/>
    </source>
</evidence>
<accession>A0A3B0Z8J2</accession>
<name>A0A3B0Z8J2_9ZZZZ</name>
<gene>
    <name evidence="1" type="ORF">MNBD_GAMMA14-2645</name>
</gene>
<dbReference type="EMBL" id="UOFM01000231">
    <property type="protein sequence ID" value="VAW77714.1"/>
    <property type="molecule type" value="Genomic_DNA"/>
</dbReference>
<sequence>MIRWLGGALLCLLSSLAGSVELIRIELGSIEAQGWKVQDAVLVLDLHRGEPQLALYAAQAQLGKQQLDGIKLDCQTFFLLDDRIECTQAQLDFSSGSVQAAALPASFSWQFASRQLKVTVEGLMLAGGKADLDFSYTPQNWALGINLEQTGVAGLAALARQFSIDVPEADYQGDVSGSLKVKGTASRVDQIDWQLRSQRLGYNNTDGDQAAEDLQLSSYGRAQQKTGTWRVKASLVAREGVLYSDPLYLEFTPTQPLKLSAELDWQVQKKRLVLQRLSFDQRQLARGNLSASWRLEQPVVLESLQLQLDEAVLPAFYDTWLQPWLAGSAADKWQTAGRLNGSLTIAGDTLQAMYLAVNGVTLHAQGDVFGITDLIGELYWGGQEERHESTLSWQNANIYKLSFGPAELALETSGRRLALSQPLVVDMLDGQLHVDSFELAQDKEGFRWLLDGLLTPVSMDAFSRALGWTPLSGKLSGMIPGMRYEKGELTLGGILLVRAFDGAITVRNLSIRQPFGLVPGLRADVRIKDLDLETLTRTFDVGRIEGRLDGEINQLYMQAWQTVAFDAWFKTPDDDRSRHRISQRAVDTISNIGGGGVSGAVSRGLLRFLEDFPYRRLGIRCRLENGICQMGGVADLPSGNGYYLVQGRMLPPRLDVIGYSREVDWSSLLDRLRAGGALKTAP</sequence>
<dbReference type="AlphaFoldDB" id="A0A3B0Z8J2"/>
<reference evidence="1" key="1">
    <citation type="submission" date="2018-06" db="EMBL/GenBank/DDBJ databases">
        <authorList>
            <person name="Zhirakovskaya E."/>
        </authorList>
    </citation>
    <scope>NUCLEOTIDE SEQUENCE</scope>
</reference>
<organism evidence="1">
    <name type="scientific">hydrothermal vent metagenome</name>
    <dbReference type="NCBI Taxonomy" id="652676"/>
    <lineage>
        <taxon>unclassified sequences</taxon>
        <taxon>metagenomes</taxon>
        <taxon>ecological metagenomes</taxon>
    </lineage>
</organism>
<evidence type="ECO:0008006" key="2">
    <source>
        <dbReference type="Google" id="ProtNLM"/>
    </source>
</evidence>
<protein>
    <recommendedName>
        <fullName evidence="2">Dicarboxylate transport domain-containing protein</fullName>
    </recommendedName>
</protein>
<proteinExistence type="predicted"/>